<dbReference type="Proteomes" id="UP000217343">
    <property type="component" value="Chromosome"/>
</dbReference>
<accession>A0A250JYP4</accession>
<protein>
    <submittedName>
        <fullName evidence="1">Uncharacterized protein</fullName>
    </submittedName>
</protein>
<keyword evidence="2" id="KW-1185">Reference proteome</keyword>
<dbReference type="KEGG" id="mmas:MYMAC_004391"/>
<reference evidence="1 2" key="1">
    <citation type="submission" date="2017-06" db="EMBL/GenBank/DDBJ databases">
        <title>Sequencing and comparative analysis of myxobacterial genomes.</title>
        <authorList>
            <person name="Rupp O."/>
            <person name="Goesmann A."/>
            <person name="Sogaard-Andersen L."/>
        </authorList>
    </citation>
    <scope>NUCLEOTIDE SEQUENCE [LARGE SCALE GENOMIC DNA]</scope>
    <source>
        <strain evidence="1 2">DSM 14697</strain>
    </source>
</reference>
<sequence>MLGHDGLGQGLVPTIRSIAHHTKRPVLHVQHLATKAWMHFADENAMDHPLAVRKTLRLPLTKDGPWFAWSIREISPRKTRIHKKAS</sequence>
<evidence type="ECO:0000313" key="1">
    <source>
        <dbReference type="EMBL" id="ATB48760.1"/>
    </source>
</evidence>
<dbReference type="AlphaFoldDB" id="A0A250JYP4"/>
<name>A0A250JYP4_9BACT</name>
<proteinExistence type="predicted"/>
<gene>
    <name evidence="1" type="ORF">MYMAC_004391</name>
</gene>
<organism evidence="1 2">
    <name type="scientific">Corallococcus macrosporus DSM 14697</name>
    <dbReference type="NCBI Taxonomy" id="1189310"/>
    <lineage>
        <taxon>Bacteria</taxon>
        <taxon>Pseudomonadati</taxon>
        <taxon>Myxococcota</taxon>
        <taxon>Myxococcia</taxon>
        <taxon>Myxococcales</taxon>
        <taxon>Cystobacterineae</taxon>
        <taxon>Myxococcaceae</taxon>
        <taxon>Corallococcus</taxon>
    </lineage>
</organism>
<evidence type="ECO:0000313" key="2">
    <source>
        <dbReference type="Proteomes" id="UP000217343"/>
    </source>
</evidence>
<dbReference type="EMBL" id="CP022203">
    <property type="protein sequence ID" value="ATB48760.1"/>
    <property type="molecule type" value="Genomic_DNA"/>
</dbReference>